<evidence type="ECO:0000256" key="1">
    <source>
        <dbReference type="SAM" id="Phobius"/>
    </source>
</evidence>
<keyword evidence="1" id="KW-0472">Membrane</keyword>
<dbReference type="EMBL" id="JASPKY010000023">
    <property type="protein sequence ID" value="KAK9752070.1"/>
    <property type="molecule type" value="Genomic_DNA"/>
</dbReference>
<proteinExistence type="predicted"/>
<reference evidence="2 3" key="2">
    <citation type="journal article" date="2024" name="BMC Genomics">
        <title>De novo assembly and annotation of Popillia japonica's genome with initial clues to its potential as an invasive pest.</title>
        <authorList>
            <person name="Cucini C."/>
            <person name="Boschi S."/>
            <person name="Funari R."/>
            <person name="Cardaioli E."/>
            <person name="Iannotti N."/>
            <person name="Marturano G."/>
            <person name="Paoli F."/>
            <person name="Bruttini M."/>
            <person name="Carapelli A."/>
            <person name="Frati F."/>
            <person name="Nardi F."/>
        </authorList>
    </citation>
    <scope>NUCLEOTIDE SEQUENCE [LARGE SCALE GENOMIC DNA]</scope>
    <source>
        <strain evidence="2">DMR45628</strain>
    </source>
</reference>
<organism evidence="2 3">
    <name type="scientific">Popillia japonica</name>
    <name type="common">Japanese beetle</name>
    <dbReference type="NCBI Taxonomy" id="7064"/>
    <lineage>
        <taxon>Eukaryota</taxon>
        <taxon>Metazoa</taxon>
        <taxon>Ecdysozoa</taxon>
        <taxon>Arthropoda</taxon>
        <taxon>Hexapoda</taxon>
        <taxon>Insecta</taxon>
        <taxon>Pterygota</taxon>
        <taxon>Neoptera</taxon>
        <taxon>Endopterygota</taxon>
        <taxon>Coleoptera</taxon>
        <taxon>Polyphaga</taxon>
        <taxon>Scarabaeiformia</taxon>
        <taxon>Scarabaeidae</taxon>
        <taxon>Rutelinae</taxon>
        <taxon>Popillia</taxon>
    </lineage>
</organism>
<keyword evidence="3" id="KW-1185">Reference proteome</keyword>
<keyword evidence="1" id="KW-1133">Transmembrane helix</keyword>
<dbReference type="PANTHER" id="PTHR31649">
    <property type="entry name" value="AGAP009604-PA"/>
    <property type="match status" value="1"/>
</dbReference>
<accession>A0AAW1N0N0</accession>
<protein>
    <submittedName>
        <fullName evidence="2">Uncharacterized protein</fullName>
    </submittedName>
</protein>
<dbReference type="SMART" id="SM00696">
    <property type="entry name" value="DM9"/>
    <property type="match status" value="1"/>
</dbReference>
<evidence type="ECO:0000313" key="2">
    <source>
        <dbReference type="EMBL" id="KAK9752070.1"/>
    </source>
</evidence>
<comment type="caution">
    <text evidence="2">The sequence shown here is derived from an EMBL/GenBank/DDBJ whole genome shotgun (WGS) entry which is preliminary data.</text>
</comment>
<dbReference type="PANTHER" id="PTHR31649:SF10">
    <property type="entry name" value="IP19903P-RELATED"/>
    <property type="match status" value="1"/>
</dbReference>
<dbReference type="Proteomes" id="UP001458880">
    <property type="component" value="Unassembled WGS sequence"/>
</dbReference>
<dbReference type="InterPro" id="IPR006616">
    <property type="entry name" value="DM9_repeat"/>
</dbReference>
<feature type="transmembrane region" description="Helical" evidence="1">
    <location>
        <begin position="71"/>
        <end position="91"/>
    </location>
</feature>
<evidence type="ECO:0000313" key="3">
    <source>
        <dbReference type="Proteomes" id="UP001458880"/>
    </source>
</evidence>
<dbReference type="AlphaFoldDB" id="A0AAW1N0N0"/>
<dbReference type="EMBL" id="JASPKY010000023">
    <property type="protein sequence ID" value="KAK9752071.1"/>
    <property type="molecule type" value="Genomic_DNA"/>
</dbReference>
<sequence>MEINSVVENTWKFNNKDLNNGFLKNDSKIQESVDSLLTNSTPVATVVQVSGSGTQTVVHHPRKSRSARERLLLGVVFILIMVSSISLVMLINASAKCNKNGGAQPDFYWRDFVPGDIPNDAMEGCLGRYIGQVHNPKGDLVATIYPNSNTAVTEEGGLQEYSNQARIFCTPTPEKFEWKKINVALPYEDQMTHAVKGGFQSNLNENLFIGKVIHEGRCKTGKIIPMPHALKGLWIWNTDGTSLRLDEFYILKYNATTY</sequence>
<name>A0AAW1N0N0_POPJA</name>
<gene>
    <name evidence="2" type="ORF">QE152_g4472</name>
</gene>
<keyword evidence="1" id="KW-0812">Transmembrane</keyword>
<reference evidence="2" key="1">
    <citation type="submission" date="2023-05" db="EMBL/GenBank/DDBJ databases">
        <authorList>
            <person name="Nardi F."/>
            <person name="Carapelli A."/>
            <person name="Cucini C."/>
        </authorList>
    </citation>
    <scope>NUCLEOTIDE SEQUENCE</scope>
    <source>
        <strain evidence="2">DMR45628</strain>
        <tissue evidence="2">Testes</tissue>
    </source>
</reference>